<keyword evidence="5 7" id="KW-0285">Flavoprotein</keyword>
<dbReference type="AlphaFoldDB" id="A0A9P5GU27"/>
<evidence type="ECO:0000256" key="5">
    <source>
        <dbReference type="ARBA" id="ARBA00022630"/>
    </source>
</evidence>
<dbReference type="EMBL" id="JAAOZQ010000003">
    <property type="protein sequence ID" value="KAF7529981.1"/>
    <property type="molecule type" value="Genomic_DNA"/>
</dbReference>
<comment type="similarity">
    <text evidence="3 7">Belongs to the GMC oxidoreductase family.</text>
</comment>
<name>A0A9P5GU27_PENCR</name>
<dbReference type="GO" id="GO:0016614">
    <property type="term" value="F:oxidoreductase activity, acting on CH-OH group of donors"/>
    <property type="evidence" value="ECO:0007669"/>
    <property type="project" value="InterPro"/>
</dbReference>
<organism evidence="9 10">
    <name type="scientific">Penicillium crustosum</name>
    <name type="common">Blue mold fungus</name>
    <dbReference type="NCBI Taxonomy" id="36656"/>
    <lineage>
        <taxon>Eukaryota</taxon>
        <taxon>Fungi</taxon>
        <taxon>Dikarya</taxon>
        <taxon>Ascomycota</taxon>
        <taxon>Pezizomycotina</taxon>
        <taxon>Eurotiomycetes</taxon>
        <taxon>Eurotiomycetidae</taxon>
        <taxon>Eurotiales</taxon>
        <taxon>Aspergillaceae</taxon>
        <taxon>Penicillium</taxon>
    </lineage>
</organism>
<dbReference type="PANTHER" id="PTHR11552:SF147">
    <property type="entry name" value="CHOLINE DEHYDROGENASE, MITOCHONDRIAL"/>
    <property type="match status" value="1"/>
</dbReference>
<dbReference type="GO" id="GO:0050660">
    <property type="term" value="F:flavin adenine dinucleotide binding"/>
    <property type="evidence" value="ECO:0007669"/>
    <property type="project" value="InterPro"/>
</dbReference>
<evidence type="ECO:0000256" key="7">
    <source>
        <dbReference type="RuleBase" id="RU003968"/>
    </source>
</evidence>
<sequence length="134" mass="15025">MAATTLNMYDFIVVGGGTAGNVVAGRLAENPDVEILVIEAGIGDPDDIPTITTPARAFELRNSKYDWSYQTTFVDKPDSERIEKPNTRGKVLGGSSSLNYFTWIRGSRETFDAWQEYGGDEWTWETCKHYFEKA</sequence>
<reference evidence="9" key="1">
    <citation type="submission" date="2020-02" db="EMBL/GenBank/DDBJ databases">
        <authorList>
            <person name="Lichtner F.J."/>
        </authorList>
    </citation>
    <scope>NUCLEOTIDE SEQUENCE</scope>
    <source>
        <strain evidence="9">G10</strain>
    </source>
</reference>
<accession>A0A9P5GU27</accession>
<dbReference type="Pfam" id="PF00732">
    <property type="entry name" value="GMC_oxred_N"/>
    <property type="match status" value="1"/>
</dbReference>
<dbReference type="InterPro" id="IPR036188">
    <property type="entry name" value="FAD/NAD-bd_sf"/>
</dbReference>
<keyword evidence="6 7" id="KW-0274">FAD</keyword>
<dbReference type="Gene3D" id="3.30.560.10">
    <property type="entry name" value="Glucose Oxidase, domain 3"/>
    <property type="match status" value="1"/>
</dbReference>
<gene>
    <name evidence="9" type="ORF">PCG10_004956</name>
</gene>
<protein>
    <recommendedName>
        <fullName evidence="8">Glucose-methanol-choline oxidoreductase N-terminal domain-containing protein</fullName>
    </recommendedName>
</protein>
<evidence type="ECO:0000256" key="1">
    <source>
        <dbReference type="ARBA" id="ARBA00001974"/>
    </source>
</evidence>
<evidence type="ECO:0000259" key="8">
    <source>
        <dbReference type="PROSITE" id="PS00623"/>
    </source>
</evidence>
<dbReference type="SUPFAM" id="SSF51905">
    <property type="entry name" value="FAD/NAD(P)-binding domain"/>
    <property type="match status" value="1"/>
</dbReference>
<comment type="caution">
    <text evidence="9">The sequence shown here is derived from an EMBL/GenBank/DDBJ whole genome shotgun (WGS) entry which is preliminary data.</text>
</comment>
<dbReference type="Proteomes" id="UP000701341">
    <property type="component" value="Unassembled WGS sequence"/>
</dbReference>
<evidence type="ECO:0000256" key="6">
    <source>
        <dbReference type="ARBA" id="ARBA00022827"/>
    </source>
</evidence>
<dbReference type="Gene3D" id="3.50.50.60">
    <property type="entry name" value="FAD/NAD(P)-binding domain"/>
    <property type="match status" value="1"/>
</dbReference>
<evidence type="ECO:0000256" key="2">
    <source>
        <dbReference type="ARBA" id="ARBA00004191"/>
    </source>
</evidence>
<keyword evidence="10" id="KW-1185">Reference proteome</keyword>
<dbReference type="InterPro" id="IPR012132">
    <property type="entry name" value="GMC_OxRdtase"/>
</dbReference>
<evidence type="ECO:0000256" key="3">
    <source>
        <dbReference type="ARBA" id="ARBA00010790"/>
    </source>
</evidence>
<comment type="subcellular location">
    <subcellularLocation>
        <location evidence="2">Secreted</location>
        <location evidence="2">Cell wall</location>
    </subcellularLocation>
</comment>
<keyword evidence="4" id="KW-0134">Cell wall</keyword>
<dbReference type="InterPro" id="IPR000172">
    <property type="entry name" value="GMC_OxRdtase_N"/>
</dbReference>
<feature type="domain" description="Glucose-methanol-choline oxidoreductase N-terminal" evidence="8">
    <location>
        <begin position="89"/>
        <end position="112"/>
    </location>
</feature>
<evidence type="ECO:0000313" key="9">
    <source>
        <dbReference type="EMBL" id="KAF7529981.1"/>
    </source>
</evidence>
<dbReference type="PROSITE" id="PS00623">
    <property type="entry name" value="GMC_OXRED_1"/>
    <property type="match status" value="1"/>
</dbReference>
<proteinExistence type="inferred from homology"/>
<evidence type="ECO:0000256" key="4">
    <source>
        <dbReference type="ARBA" id="ARBA00022512"/>
    </source>
</evidence>
<comment type="cofactor">
    <cofactor evidence="1">
        <name>FAD</name>
        <dbReference type="ChEBI" id="CHEBI:57692"/>
    </cofactor>
</comment>
<evidence type="ECO:0000313" key="10">
    <source>
        <dbReference type="Proteomes" id="UP000701341"/>
    </source>
</evidence>
<dbReference type="PANTHER" id="PTHR11552">
    <property type="entry name" value="GLUCOSE-METHANOL-CHOLINE GMC OXIDOREDUCTASE"/>
    <property type="match status" value="1"/>
</dbReference>
<keyword evidence="4" id="KW-0964">Secreted</keyword>